<feature type="transmembrane region" description="Helical" evidence="7">
    <location>
        <begin position="277"/>
        <end position="302"/>
    </location>
</feature>
<reference evidence="9 10" key="1">
    <citation type="submission" date="2017-08" db="EMBL/GenBank/DDBJ databases">
        <title>Virgibacillus indicus sp. nov. and Virgibacillus profoundi sp. nov, two moderately halophilic bacteria isolated from marine sediment by using the Microfluidic Streak Plate.</title>
        <authorList>
            <person name="Xu B."/>
            <person name="Hu B."/>
            <person name="Wang J."/>
            <person name="Zhu Y."/>
            <person name="Huang L."/>
            <person name="Du W."/>
            <person name="Huang Y."/>
        </authorList>
    </citation>
    <scope>NUCLEOTIDE SEQUENCE [LARGE SCALE GENOMIC DNA]</scope>
    <source>
        <strain evidence="9 10">IO3-P2-C2</strain>
    </source>
</reference>
<evidence type="ECO:0000256" key="6">
    <source>
        <dbReference type="ARBA" id="ARBA00023136"/>
    </source>
</evidence>
<evidence type="ECO:0000256" key="3">
    <source>
        <dbReference type="ARBA" id="ARBA00022519"/>
    </source>
</evidence>
<accession>A0A265N882</accession>
<dbReference type="GO" id="GO:0022857">
    <property type="term" value="F:transmembrane transporter activity"/>
    <property type="evidence" value="ECO:0007669"/>
    <property type="project" value="TreeGrafter"/>
</dbReference>
<proteinExistence type="predicted"/>
<feature type="transmembrane region" description="Helical" evidence="7">
    <location>
        <begin position="314"/>
        <end position="336"/>
    </location>
</feature>
<feature type="transmembrane region" description="Helical" evidence="7">
    <location>
        <begin position="7"/>
        <end position="25"/>
    </location>
</feature>
<sequence length="436" mass="46854">MVEKEVVILAVLISFTILFLILIAVSVPIGFALGIATLVGFVATDGPLDLFAQRLWTGLDSFSLIAIPFFILAGELMGGSGILQRLLDFAKLLLGRIKGSLLYINIFVSMLFGGINGSAIADTSAVGSMLIPGTKKEYKDGEIVAAVTATSSVVGPIIPPSLPMLIYAFAAANVSVAGLFLAGIVPGIILGLSLIVVTYILLRKKDYPQDKTKYTFKDVLIILRRFSIAVILPVIIVVGITAGIVTPTEAGCLGIIYALVIGFFVTKELTMKSLYDALLRTVIVTSIVMILISIGNVMTWWISIEGIPTMVSSLFQSMTSSAVVFLLLMLALYLFVGLFIEQAAAMIMLVPIFAPMAVSYGIDPIHFGLFTVMALGFGLVTPPVGLCLFVASTIAKVPVQRVFVVSIPYLIAMFIVLLMMTLFPPIYMWVPRLFGF</sequence>
<feature type="transmembrane region" description="Helical" evidence="7">
    <location>
        <begin position="222"/>
        <end position="242"/>
    </location>
</feature>
<keyword evidence="5 7" id="KW-1133">Transmembrane helix</keyword>
<dbReference type="GO" id="GO:0005886">
    <property type="term" value="C:plasma membrane"/>
    <property type="evidence" value="ECO:0007669"/>
    <property type="project" value="UniProtKB-SubCell"/>
</dbReference>
<feature type="transmembrane region" description="Helical" evidence="7">
    <location>
        <begin position="248"/>
        <end position="265"/>
    </location>
</feature>
<keyword evidence="6 7" id="KW-0472">Membrane</keyword>
<keyword evidence="10" id="KW-1185">Reference proteome</keyword>
<dbReference type="PANTHER" id="PTHR33362">
    <property type="entry name" value="SIALIC ACID TRAP TRANSPORTER PERMEASE PROTEIN SIAT-RELATED"/>
    <property type="match status" value="1"/>
</dbReference>
<name>A0A265N882_9BACI</name>
<dbReference type="PANTHER" id="PTHR33362:SF3">
    <property type="entry name" value="SIALIC ACID TRAP TRANSPORTER PERMEASE PROTEIN SIAT"/>
    <property type="match status" value="1"/>
</dbReference>
<comment type="subcellular location">
    <subcellularLocation>
        <location evidence="1">Cell inner membrane</location>
        <topology evidence="1">Multi-pass membrane protein</topology>
    </subcellularLocation>
</comment>
<feature type="transmembrane region" description="Helical" evidence="7">
    <location>
        <begin position="343"/>
        <end position="362"/>
    </location>
</feature>
<dbReference type="AlphaFoldDB" id="A0A265N882"/>
<evidence type="ECO:0000256" key="1">
    <source>
        <dbReference type="ARBA" id="ARBA00004429"/>
    </source>
</evidence>
<evidence type="ECO:0000313" key="10">
    <source>
        <dbReference type="Proteomes" id="UP000216498"/>
    </source>
</evidence>
<feature type="transmembrane region" description="Helical" evidence="7">
    <location>
        <begin position="176"/>
        <end position="202"/>
    </location>
</feature>
<evidence type="ECO:0000259" key="8">
    <source>
        <dbReference type="Pfam" id="PF06808"/>
    </source>
</evidence>
<gene>
    <name evidence="9" type="ORF">CIL03_12875</name>
</gene>
<feature type="transmembrane region" description="Helical" evidence="7">
    <location>
        <begin position="64"/>
        <end position="83"/>
    </location>
</feature>
<feature type="transmembrane region" description="Helical" evidence="7">
    <location>
        <begin position="368"/>
        <end position="391"/>
    </location>
</feature>
<keyword evidence="4 7" id="KW-0812">Transmembrane</keyword>
<organism evidence="9 10">
    <name type="scientific">Virgibacillus indicus</name>
    <dbReference type="NCBI Taxonomy" id="2024554"/>
    <lineage>
        <taxon>Bacteria</taxon>
        <taxon>Bacillati</taxon>
        <taxon>Bacillota</taxon>
        <taxon>Bacilli</taxon>
        <taxon>Bacillales</taxon>
        <taxon>Bacillaceae</taxon>
        <taxon>Virgibacillus</taxon>
    </lineage>
</organism>
<dbReference type="InterPro" id="IPR010656">
    <property type="entry name" value="DctM"/>
</dbReference>
<feature type="transmembrane region" description="Helical" evidence="7">
    <location>
        <begin position="103"/>
        <end position="131"/>
    </location>
</feature>
<evidence type="ECO:0000313" key="9">
    <source>
        <dbReference type="EMBL" id="OZU88025.1"/>
    </source>
</evidence>
<dbReference type="NCBIfam" id="TIGR00786">
    <property type="entry name" value="dctM"/>
    <property type="match status" value="1"/>
</dbReference>
<evidence type="ECO:0000256" key="4">
    <source>
        <dbReference type="ARBA" id="ARBA00022692"/>
    </source>
</evidence>
<evidence type="ECO:0000256" key="2">
    <source>
        <dbReference type="ARBA" id="ARBA00022475"/>
    </source>
</evidence>
<dbReference type="InterPro" id="IPR004681">
    <property type="entry name" value="TRAP_DctM"/>
</dbReference>
<feature type="domain" description="TRAP C4-dicarboxylate transport system permease DctM subunit" evidence="8">
    <location>
        <begin position="17"/>
        <end position="425"/>
    </location>
</feature>
<dbReference type="OrthoDB" id="9785600at2"/>
<keyword evidence="2" id="KW-1003">Cell membrane</keyword>
<dbReference type="Proteomes" id="UP000216498">
    <property type="component" value="Unassembled WGS sequence"/>
</dbReference>
<keyword evidence="3" id="KW-0997">Cell inner membrane</keyword>
<feature type="transmembrane region" description="Helical" evidence="7">
    <location>
        <begin position="403"/>
        <end position="430"/>
    </location>
</feature>
<evidence type="ECO:0000256" key="7">
    <source>
        <dbReference type="SAM" id="Phobius"/>
    </source>
</evidence>
<dbReference type="Pfam" id="PF06808">
    <property type="entry name" value="DctM"/>
    <property type="match status" value="1"/>
</dbReference>
<evidence type="ECO:0000256" key="5">
    <source>
        <dbReference type="ARBA" id="ARBA00022989"/>
    </source>
</evidence>
<protein>
    <recommendedName>
        <fullName evidence="8">TRAP C4-dicarboxylate transport system permease DctM subunit domain-containing protein</fullName>
    </recommendedName>
</protein>
<dbReference type="PIRSF" id="PIRSF006066">
    <property type="entry name" value="HI0050"/>
    <property type="match status" value="1"/>
</dbReference>
<dbReference type="EMBL" id="NPMS01000006">
    <property type="protein sequence ID" value="OZU88025.1"/>
    <property type="molecule type" value="Genomic_DNA"/>
</dbReference>
<comment type="caution">
    <text evidence="9">The sequence shown here is derived from an EMBL/GenBank/DDBJ whole genome shotgun (WGS) entry which is preliminary data.</text>
</comment>